<feature type="binding site" evidence="4">
    <location>
        <position position="179"/>
    </location>
    <ligand>
        <name>substrate</name>
    </ligand>
</feature>
<feature type="site" description="Important for substrate specificity" evidence="4">
    <location>
        <position position="179"/>
    </location>
</feature>
<keyword evidence="3 4" id="KW-0012">Acyltransferase</keyword>
<dbReference type="SUPFAM" id="SSF52317">
    <property type="entry name" value="Class I glutamine amidotransferase-like"/>
    <property type="match status" value="1"/>
</dbReference>
<feature type="active site" description="Acyl-thioester intermediate" evidence="4 5">
    <location>
        <position position="130"/>
    </location>
</feature>
<comment type="catalytic activity">
    <reaction evidence="4">
        <text>L-homoserine + acetyl-CoA = O-acetyl-L-homoserine + CoA</text>
        <dbReference type="Rhea" id="RHEA:13701"/>
        <dbReference type="ChEBI" id="CHEBI:57287"/>
        <dbReference type="ChEBI" id="CHEBI:57288"/>
        <dbReference type="ChEBI" id="CHEBI:57476"/>
        <dbReference type="ChEBI" id="CHEBI:57716"/>
        <dbReference type="EC" id="2.3.1.31"/>
    </reaction>
</comment>
<feature type="binding site" evidence="4">
    <location>
        <position position="236"/>
    </location>
    <ligand>
        <name>substrate</name>
    </ligand>
</feature>
<comment type="function">
    <text evidence="4">Transfers an acetyl group from acetyl-CoA to L-homoserine, forming acetyl-L-homoserine.</text>
</comment>
<dbReference type="InterPro" id="IPR033752">
    <property type="entry name" value="MetA_family"/>
</dbReference>
<protein>
    <recommendedName>
        <fullName evidence="4">Homoserine O-acetyltransferase</fullName>
        <shortName evidence="4">HAT</shortName>
        <ecNumber evidence="4">2.3.1.31</ecNumber>
    </recommendedName>
    <alternativeName>
        <fullName evidence="4">Homoserine transacetylase</fullName>
        <shortName evidence="4">HTA</shortName>
    </alternativeName>
</protein>
<proteinExistence type="inferred from homology"/>
<feature type="active site" description="Proton acceptor" evidence="4">
    <location>
        <position position="222"/>
    </location>
</feature>
<dbReference type="Proteomes" id="UP000223559">
    <property type="component" value="Chromosome"/>
</dbReference>
<evidence type="ECO:0000256" key="1">
    <source>
        <dbReference type="ARBA" id="ARBA00022605"/>
    </source>
</evidence>
<dbReference type="KEGG" id="lcy:LC20004_09905"/>
<keyword evidence="4" id="KW-0486">Methionine biosynthesis</keyword>
<comment type="subcellular location">
    <subcellularLocation>
        <location evidence="4">Cytoplasm</location>
    </subcellularLocation>
</comment>
<dbReference type="InterPro" id="IPR029062">
    <property type="entry name" value="Class_I_gatase-like"/>
</dbReference>
<comment type="caution">
    <text evidence="4">Lacks conserved residue(s) required for the propagation of feature annotation.</text>
</comment>
<dbReference type="Pfam" id="PF04204">
    <property type="entry name" value="HTS"/>
    <property type="match status" value="1"/>
</dbReference>
<comment type="pathway">
    <text evidence="4">Amino-acid biosynthesis; L-methionine biosynthesis via de novo pathway; O-acetyl-L-homoserine from L-homoserine: step 1/1.</text>
</comment>
<dbReference type="GO" id="GO:0009086">
    <property type="term" value="P:methionine biosynthetic process"/>
    <property type="evidence" value="ECO:0007669"/>
    <property type="project" value="UniProtKB-UniRule"/>
</dbReference>
<gene>
    <name evidence="4" type="primary">metAA</name>
    <name evidence="6" type="ORF">LC20004_09905</name>
</gene>
<feature type="site" description="Important for acyl-CoA specificity" evidence="4">
    <location>
        <position position="99"/>
    </location>
</feature>
<dbReference type="GO" id="GO:0004414">
    <property type="term" value="F:homoserine O-acetyltransferase activity"/>
    <property type="evidence" value="ECO:0007669"/>
    <property type="project" value="UniProtKB-EC"/>
</dbReference>
<name>A0A2D1KQ54_9LACO</name>
<dbReference type="PANTHER" id="PTHR20919">
    <property type="entry name" value="HOMOSERINE O-SUCCINYLTRANSFERASE"/>
    <property type="match status" value="1"/>
</dbReference>
<evidence type="ECO:0000256" key="3">
    <source>
        <dbReference type="ARBA" id="ARBA00023315"/>
    </source>
</evidence>
<evidence type="ECO:0000256" key="4">
    <source>
        <dbReference type="HAMAP-Rule" id="MF_00295"/>
    </source>
</evidence>
<organism evidence="6 7">
    <name type="scientific">Loigolactobacillus coryniformis subsp. torquens DSM 20004 = KCTC 3535</name>
    <dbReference type="NCBI Taxonomy" id="1423822"/>
    <lineage>
        <taxon>Bacteria</taxon>
        <taxon>Bacillati</taxon>
        <taxon>Bacillota</taxon>
        <taxon>Bacilli</taxon>
        <taxon>Lactobacillales</taxon>
        <taxon>Lactobacillaceae</taxon>
        <taxon>Loigolactobacillus</taxon>
    </lineage>
</organism>
<dbReference type="OrthoDB" id="9772423at2"/>
<keyword evidence="4" id="KW-0963">Cytoplasm</keyword>
<feature type="active site" evidence="4">
    <location>
        <position position="224"/>
    </location>
</feature>
<evidence type="ECO:0000256" key="5">
    <source>
        <dbReference type="PIRSR" id="PIRSR000450-1"/>
    </source>
</evidence>
<feature type="binding site" evidence="4">
    <location>
        <position position="151"/>
    </location>
    <ligand>
        <name>substrate</name>
    </ligand>
</feature>
<dbReference type="UniPathway" id="UPA00051">
    <property type="reaction ID" value="UER00074"/>
</dbReference>
<dbReference type="HAMAP" id="MF_00295">
    <property type="entry name" value="MetA_acyltransf"/>
    <property type="match status" value="1"/>
</dbReference>
<keyword evidence="1 4" id="KW-0028">Amino-acid biosynthesis</keyword>
<dbReference type="RefSeq" id="WP_010014132.1">
    <property type="nucleotide sequence ID" value="NZ_AEOS01000255.1"/>
</dbReference>
<evidence type="ECO:0000313" key="7">
    <source>
        <dbReference type="Proteomes" id="UP000223559"/>
    </source>
</evidence>
<dbReference type="AlphaFoldDB" id="A0A2D1KQ54"/>
<reference evidence="6 7" key="1">
    <citation type="submission" date="2016-10" db="EMBL/GenBank/DDBJ databases">
        <title>The whole genome sequencing and assembly of L. cotyniformis subsp. torquens DSM 20004 strain.</title>
        <authorList>
            <person name="Park M.-K."/>
            <person name="Lee Y.-J."/>
            <person name="Yi H."/>
            <person name="Bahn Y.-S."/>
            <person name="Kim J.F."/>
            <person name="Lee D.-W."/>
        </authorList>
    </citation>
    <scope>NUCLEOTIDE SEQUENCE [LARGE SCALE GENOMIC DNA]</scope>
    <source>
        <strain evidence="6 7">DSM 20004</strain>
    </source>
</reference>
<keyword evidence="7" id="KW-1185">Reference proteome</keyword>
<dbReference type="EMBL" id="CP017697">
    <property type="protein sequence ID" value="ATO44192.1"/>
    <property type="molecule type" value="Genomic_DNA"/>
</dbReference>
<dbReference type="Gene3D" id="3.40.50.880">
    <property type="match status" value="1"/>
</dbReference>
<dbReference type="EC" id="2.3.1.31" evidence="4"/>
<dbReference type="PIRSF" id="PIRSF000450">
    <property type="entry name" value="H_ser_succinyltr"/>
    <property type="match status" value="1"/>
</dbReference>
<dbReference type="GO" id="GO:0005737">
    <property type="term" value="C:cytoplasm"/>
    <property type="evidence" value="ECO:0007669"/>
    <property type="project" value="UniProtKB-SubCell"/>
</dbReference>
<evidence type="ECO:0000313" key="6">
    <source>
        <dbReference type="EMBL" id="ATO44192.1"/>
    </source>
</evidence>
<comment type="similarity">
    <text evidence="4">Belongs to the MetA family.</text>
</comment>
<accession>A0A2D1KQ54</accession>
<sequence>MSVKYESSKRLVFNQLGTSTQQTTDLVVLNLMPNKLETEGQLLDLFAGLPENLTLTFLYPQTHHFKSHVLPYLQTSYATLPEIADNTYDGLIITGAPVETLPYAEVDYWQEFTEILAWAQDHVRQNLFICWAAQAALYAQYGIEKYAVSPKVFGIFEHRAVGADPLLNHLPHHFYMPHSRHTTLQSQDIAAQSDLKLLVDDINVGPVLVQSRDRRQTFITGHPEYARNTLAHEYQRDLASGIPITLPENYFYGNDANARVLERWHSSGQQIIANWLQQLN</sequence>
<dbReference type="PANTHER" id="PTHR20919:SF0">
    <property type="entry name" value="HOMOSERINE O-SUCCINYLTRANSFERASE"/>
    <property type="match status" value="1"/>
</dbReference>
<dbReference type="GO" id="GO:0008899">
    <property type="term" value="F:homoserine O-succinyltransferase activity"/>
    <property type="evidence" value="ECO:0007669"/>
    <property type="project" value="UniProtKB-UniRule"/>
</dbReference>
<keyword evidence="2 4" id="KW-0808">Transferase</keyword>
<evidence type="ECO:0000256" key="2">
    <source>
        <dbReference type="ARBA" id="ARBA00022679"/>
    </source>
</evidence>